<dbReference type="Proteomes" id="UP000769766">
    <property type="component" value="Unassembled WGS sequence"/>
</dbReference>
<dbReference type="SUPFAM" id="SSF55681">
    <property type="entry name" value="Class II aaRS and biotin synthetases"/>
    <property type="match status" value="1"/>
</dbReference>
<evidence type="ECO:0000313" key="2">
    <source>
        <dbReference type="EMBL" id="MBI2876050.1"/>
    </source>
</evidence>
<reference evidence="2" key="1">
    <citation type="submission" date="2020-07" db="EMBL/GenBank/DDBJ databases">
        <title>Huge and variable diversity of episymbiotic CPR bacteria and DPANN archaea in groundwater ecosystems.</title>
        <authorList>
            <person name="He C.Y."/>
            <person name="Keren R."/>
            <person name="Whittaker M."/>
            <person name="Farag I.F."/>
            <person name="Doudna J."/>
            <person name="Cate J.H.D."/>
            <person name="Banfield J.F."/>
        </authorList>
    </citation>
    <scope>NUCLEOTIDE SEQUENCE</scope>
    <source>
        <strain evidence="2">NC_groundwater_672_Ag_B-0.1um_62_36</strain>
    </source>
</reference>
<dbReference type="Gene3D" id="3.30.930.10">
    <property type="entry name" value="Bira Bifunctional Protein, Domain 2"/>
    <property type="match status" value="1"/>
</dbReference>
<dbReference type="CDD" id="cd16443">
    <property type="entry name" value="LplA"/>
    <property type="match status" value="1"/>
</dbReference>
<comment type="caution">
    <text evidence="2">The sequence shown here is derived from an EMBL/GenBank/DDBJ whole genome shotgun (WGS) entry which is preliminary data.</text>
</comment>
<sequence length="357" mass="39533">MRETWRLLDTGGRSAAENMALDAVLLEGKEKGLIPNTLHFLQFSPPAALVGYHQSIEQEIRLDYCQERGIEVNRRLTGGGAIYLDNAQLGWGLVCGRADLKAGSTLSALAEKIGQGVAVGIRRLGVEARFRPRNDIEVNGRKISGTGGAFSGEALLYQGTLLIDLDLETMAAALKITPKKLAARELQSIRERLTCLKTELGITPGLAAAREALQEGLAEALQIHFAEGELTPWERASWEERLEEFRSEEWIHASRDLPGEVRWLQGTYRSPAGTIQVALQTDVERAVLKQLLLTGDFFLHPQRTILDLEAWLRNTPLAALEENLQRFFADRTPDMLGLEAGDFLQAIDQTLNEVKQA</sequence>
<dbReference type="Gene3D" id="3.30.390.50">
    <property type="entry name" value="CO dehydrogenase flavoprotein, C-terminal domain"/>
    <property type="match status" value="1"/>
</dbReference>
<accession>A0A932CME8</accession>
<dbReference type="InterPro" id="IPR004143">
    <property type="entry name" value="BPL_LPL_catalytic"/>
</dbReference>
<dbReference type="GO" id="GO:0016874">
    <property type="term" value="F:ligase activity"/>
    <property type="evidence" value="ECO:0007669"/>
    <property type="project" value="UniProtKB-KW"/>
</dbReference>
<dbReference type="PANTHER" id="PTHR43679">
    <property type="entry name" value="OCTANOYLTRANSFERASE LIPM-RELATED"/>
    <property type="match status" value="1"/>
</dbReference>
<name>A0A932CME8_UNCTE</name>
<dbReference type="Pfam" id="PF21948">
    <property type="entry name" value="LplA-B_cat"/>
    <property type="match status" value="1"/>
</dbReference>
<feature type="domain" description="BPL/LPL catalytic" evidence="1">
    <location>
        <begin position="32"/>
        <end position="225"/>
    </location>
</feature>
<keyword evidence="2" id="KW-0436">Ligase</keyword>
<gene>
    <name evidence="2" type="ORF">HYY20_04140</name>
</gene>
<evidence type="ECO:0000259" key="1">
    <source>
        <dbReference type="PROSITE" id="PS51733"/>
    </source>
</evidence>
<organism evidence="2 3">
    <name type="scientific">Tectimicrobiota bacterium</name>
    <dbReference type="NCBI Taxonomy" id="2528274"/>
    <lineage>
        <taxon>Bacteria</taxon>
        <taxon>Pseudomonadati</taxon>
        <taxon>Nitrospinota/Tectimicrobiota group</taxon>
        <taxon>Candidatus Tectimicrobiota</taxon>
    </lineage>
</organism>
<dbReference type="PROSITE" id="PS51733">
    <property type="entry name" value="BPL_LPL_CATALYTIC"/>
    <property type="match status" value="1"/>
</dbReference>
<dbReference type="InterPro" id="IPR050664">
    <property type="entry name" value="Octanoyltrans_LipM/LipL"/>
</dbReference>
<dbReference type="EMBL" id="JACPRF010000127">
    <property type="protein sequence ID" value="MBI2876050.1"/>
    <property type="molecule type" value="Genomic_DNA"/>
</dbReference>
<proteinExistence type="predicted"/>
<dbReference type="AlphaFoldDB" id="A0A932CME8"/>
<protein>
    <submittedName>
        <fullName evidence="2">Lipoate--protein ligase family protein</fullName>
    </submittedName>
</protein>
<evidence type="ECO:0000313" key="3">
    <source>
        <dbReference type="Proteomes" id="UP000769766"/>
    </source>
</evidence>
<dbReference type="PANTHER" id="PTHR43679:SF2">
    <property type="entry name" value="OCTANOYL-[GCVH]:PROTEIN N-OCTANOYLTRANSFERASE"/>
    <property type="match status" value="1"/>
</dbReference>
<dbReference type="InterPro" id="IPR045864">
    <property type="entry name" value="aa-tRNA-synth_II/BPL/LPL"/>
</dbReference>